<dbReference type="EMBL" id="BMYF01000002">
    <property type="protein sequence ID" value="GHB27190.1"/>
    <property type="molecule type" value="Genomic_DNA"/>
</dbReference>
<keyword evidence="2" id="KW-1185">Reference proteome</keyword>
<dbReference type="Gene3D" id="3.20.20.70">
    <property type="entry name" value="Aldolase class I"/>
    <property type="match status" value="1"/>
</dbReference>
<dbReference type="SUPFAM" id="SSF51412">
    <property type="entry name" value="Inosine monophosphate dehydrogenase (IMPDH)"/>
    <property type="match status" value="1"/>
</dbReference>
<reference evidence="1" key="2">
    <citation type="submission" date="2020-09" db="EMBL/GenBank/DDBJ databases">
        <authorList>
            <person name="Sun Q."/>
            <person name="Kim S."/>
        </authorList>
    </citation>
    <scope>NUCLEOTIDE SEQUENCE</scope>
    <source>
        <strain evidence="1">KCTC 23224</strain>
    </source>
</reference>
<dbReference type="GO" id="GO:0016787">
    <property type="term" value="F:hydrolase activity"/>
    <property type="evidence" value="ECO:0007669"/>
    <property type="project" value="UniProtKB-KW"/>
</dbReference>
<dbReference type="AlphaFoldDB" id="A0A8J3CVY4"/>
<accession>A0A8J3CVY4</accession>
<evidence type="ECO:0000313" key="1">
    <source>
        <dbReference type="EMBL" id="GHB27190.1"/>
    </source>
</evidence>
<sequence length="249" mass="26938">MEITLKTDAIWGAPKSNTNWFGNTFPFLKSNRTVLSTPKIIQEKCQGIKLGIHQVRSLIFSTDIALIEHSDTDAILAVYPFPPSLKIMKGLIEFSSKPVICGIGGGLTKGKIAIDMALQAEQLGASAVIVNQPFKNRDIELVKKNISIPLISSISDPTIGLAERINAGADIIHITGGKNTGLHLEKAQSIIPGIPLLATGGKTIQNLQTVIASGAHGIVLTPPSTGELFFPIMEEYRKGIKFWQKIMKF</sequence>
<comment type="caution">
    <text evidence="1">The sequence shown here is derived from an EMBL/GenBank/DDBJ whole genome shotgun (WGS) entry which is preliminary data.</text>
</comment>
<evidence type="ECO:0000313" key="2">
    <source>
        <dbReference type="Proteomes" id="UP000642809"/>
    </source>
</evidence>
<gene>
    <name evidence="1" type="ORF">GCM10008106_04900</name>
</gene>
<proteinExistence type="predicted"/>
<dbReference type="Proteomes" id="UP000642809">
    <property type="component" value="Unassembled WGS sequence"/>
</dbReference>
<reference evidence="1" key="1">
    <citation type="journal article" date="2014" name="Int. J. Syst. Evol. Microbiol.">
        <title>Complete genome sequence of Corynebacterium casei LMG S-19264T (=DSM 44701T), isolated from a smear-ripened cheese.</title>
        <authorList>
            <consortium name="US DOE Joint Genome Institute (JGI-PGF)"/>
            <person name="Walter F."/>
            <person name="Albersmeier A."/>
            <person name="Kalinowski J."/>
            <person name="Ruckert C."/>
        </authorList>
    </citation>
    <scope>NUCLEOTIDE SEQUENCE</scope>
    <source>
        <strain evidence="1">KCTC 23224</strain>
    </source>
</reference>
<protein>
    <submittedName>
        <fullName evidence="1">Hydrolase</fullName>
    </submittedName>
</protein>
<organism evidence="1 2">
    <name type="scientific">Mongoliitalea lutea</name>
    <dbReference type="NCBI Taxonomy" id="849756"/>
    <lineage>
        <taxon>Bacteria</taxon>
        <taxon>Pseudomonadati</taxon>
        <taxon>Bacteroidota</taxon>
        <taxon>Cytophagia</taxon>
        <taxon>Cytophagales</taxon>
        <taxon>Cyclobacteriaceae</taxon>
        <taxon>Mongoliitalea</taxon>
    </lineage>
</organism>
<name>A0A8J3CVY4_9BACT</name>
<dbReference type="InterPro" id="IPR013785">
    <property type="entry name" value="Aldolase_TIM"/>
</dbReference>
<dbReference type="RefSeq" id="WP_189578858.1">
    <property type="nucleotide sequence ID" value="NZ_BMYF01000002.1"/>
</dbReference>
<keyword evidence="1" id="KW-0378">Hydrolase</keyword>